<dbReference type="FunFam" id="3.40.50.720:FF:000058">
    <property type="entry name" value="Putative oxidoreductase GLYR1 homolog"/>
    <property type="match status" value="1"/>
</dbReference>
<dbReference type="SUPFAM" id="SSF51735">
    <property type="entry name" value="NAD(P)-binding Rossmann-fold domains"/>
    <property type="match status" value="1"/>
</dbReference>
<feature type="non-terminal residue" evidence="10">
    <location>
        <position position="865"/>
    </location>
</feature>
<dbReference type="InterPro" id="IPR013328">
    <property type="entry name" value="6PGD_dom2"/>
</dbReference>
<dbReference type="SMART" id="SM00293">
    <property type="entry name" value="PWWP"/>
    <property type="match status" value="1"/>
</dbReference>
<feature type="region of interest" description="Disordered" evidence="8">
    <location>
        <begin position="574"/>
        <end position="609"/>
    </location>
</feature>
<dbReference type="Gene3D" id="2.30.30.140">
    <property type="match status" value="1"/>
</dbReference>
<gene>
    <name evidence="10" type="ORF">TBRA_LOCUS2597</name>
</gene>
<dbReference type="SUPFAM" id="SSF63748">
    <property type="entry name" value="Tudor/PWWP/MBT"/>
    <property type="match status" value="1"/>
</dbReference>
<dbReference type="GO" id="GO:0050661">
    <property type="term" value="F:NADP binding"/>
    <property type="evidence" value="ECO:0007669"/>
    <property type="project" value="InterPro"/>
</dbReference>
<evidence type="ECO:0000259" key="9">
    <source>
        <dbReference type="PROSITE" id="PS50812"/>
    </source>
</evidence>
<dbReference type="EMBL" id="CADCXV010000502">
    <property type="protein sequence ID" value="CAB0030599.1"/>
    <property type="molecule type" value="Genomic_DNA"/>
</dbReference>
<evidence type="ECO:0000256" key="7">
    <source>
        <dbReference type="ARBA" id="ARBA00082969"/>
    </source>
</evidence>
<dbReference type="PANTHER" id="PTHR43580">
    <property type="entry name" value="OXIDOREDUCTASE GLYR1-RELATED"/>
    <property type="match status" value="1"/>
</dbReference>
<dbReference type="AlphaFoldDB" id="A0A6H5I494"/>
<evidence type="ECO:0000313" key="11">
    <source>
        <dbReference type="Proteomes" id="UP000479190"/>
    </source>
</evidence>
<dbReference type="Gene3D" id="6.10.250.2670">
    <property type="match status" value="1"/>
</dbReference>
<comment type="subcellular location">
    <subcellularLocation>
        <location evidence="1">Chromosome</location>
    </subcellularLocation>
</comment>
<dbReference type="CDD" id="cd05836">
    <property type="entry name" value="PWWP_GLYR1"/>
    <property type="match status" value="1"/>
</dbReference>
<evidence type="ECO:0000256" key="5">
    <source>
        <dbReference type="ARBA" id="ARBA00034140"/>
    </source>
</evidence>
<evidence type="ECO:0000256" key="3">
    <source>
        <dbReference type="ARBA" id="ARBA00022454"/>
    </source>
</evidence>
<name>A0A6H5I494_9HYME</name>
<keyword evidence="3" id="KW-0158">Chromosome</keyword>
<dbReference type="GO" id="GO:0000785">
    <property type="term" value="C:chromatin"/>
    <property type="evidence" value="ECO:0007669"/>
    <property type="project" value="TreeGrafter"/>
</dbReference>
<dbReference type="GO" id="GO:0031491">
    <property type="term" value="F:nucleosome binding"/>
    <property type="evidence" value="ECO:0007669"/>
    <property type="project" value="TreeGrafter"/>
</dbReference>
<dbReference type="InterPro" id="IPR051265">
    <property type="entry name" value="HIBADH-related_NP60_sf"/>
</dbReference>
<evidence type="ECO:0000256" key="4">
    <source>
        <dbReference type="ARBA" id="ARBA00030287"/>
    </source>
</evidence>
<evidence type="ECO:0000256" key="6">
    <source>
        <dbReference type="ARBA" id="ARBA00078412"/>
    </source>
</evidence>
<dbReference type="OrthoDB" id="21615at2759"/>
<dbReference type="InterPro" id="IPR035501">
    <property type="entry name" value="GLYR1_PWWP"/>
</dbReference>
<dbReference type="GO" id="GO:0003677">
    <property type="term" value="F:DNA binding"/>
    <property type="evidence" value="ECO:0007669"/>
    <property type="project" value="TreeGrafter"/>
</dbReference>
<dbReference type="InterPro" id="IPR008927">
    <property type="entry name" value="6-PGluconate_DH-like_C_sf"/>
</dbReference>
<dbReference type="InterPro" id="IPR000313">
    <property type="entry name" value="PWWP_dom"/>
</dbReference>
<proteinExistence type="inferred from homology"/>
<dbReference type="Pfam" id="PF03446">
    <property type="entry name" value="NAD_binding_2"/>
    <property type="match status" value="1"/>
</dbReference>
<feature type="compositionally biased region" description="Low complexity" evidence="8">
    <location>
        <begin position="692"/>
        <end position="713"/>
    </location>
</feature>
<feature type="region of interest" description="Disordered" evidence="8">
    <location>
        <begin position="663"/>
        <end position="803"/>
    </location>
</feature>
<dbReference type="GO" id="GO:0140673">
    <property type="term" value="P:transcription elongation-coupled chromatin remodeling"/>
    <property type="evidence" value="ECO:0007669"/>
    <property type="project" value="TreeGrafter"/>
</dbReference>
<evidence type="ECO:0000256" key="8">
    <source>
        <dbReference type="SAM" id="MobiDB-lite"/>
    </source>
</evidence>
<dbReference type="PROSITE" id="PS50812">
    <property type="entry name" value="PWWP"/>
    <property type="match status" value="1"/>
</dbReference>
<evidence type="ECO:0000256" key="1">
    <source>
        <dbReference type="ARBA" id="ARBA00004286"/>
    </source>
</evidence>
<evidence type="ECO:0000313" key="10">
    <source>
        <dbReference type="EMBL" id="CAB0030599.1"/>
    </source>
</evidence>
<evidence type="ECO:0000256" key="2">
    <source>
        <dbReference type="ARBA" id="ARBA00007598"/>
    </source>
</evidence>
<dbReference type="Proteomes" id="UP000479190">
    <property type="component" value="Unassembled WGS sequence"/>
</dbReference>
<dbReference type="Gene3D" id="3.40.50.720">
    <property type="entry name" value="NAD(P)-binding Rossmann-like Domain"/>
    <property type="match status" value="1"/>
</dbReference>
<organism evidence="10 11">
    <name type="scientific">Trichogramma brassicae</name>
    <dbReference type="NCBI Taxonomy" id="86971"/>
    <lineage>
        <taxon>Eukaryota</taxon>
        <taxon>Metazoa</taxon>
        <taxon>Ecdysozoa</taxon>
        <taxon>Arthropoda</taxon>
        <taxon>Hexapoda</taxon>
        <taxon>Insecta</taxon>
        <taxon>Pterygota</taxon>
        <taxon>Neoptera</taxon>
        <taxon>Endopterygota</taxon>
        <taxon>Hymenoptera</taxon>
        <taxon>Apocrita</taxon>
        <taxon>Proctotrupomorpha</taxon>
        <taxon>Chalcidoidea</taxon>
        <taxon>Trichogrammatidae</taxon>
        <taxon>Trichogramma</taxon>
    </lineage>
</organism>
<feature type="domain" description="PWWP" evidence="9">
    <location>
        <begin position="10"/>
        <end position="71"/>
    </location>
</feature>
<dbReference type="Pfam" id="PF00855">
    <property type="entry name" value="PWWP"/>
    <property type="match status" value="1"/>
</dbReference>
<dbReference type="InterPro" id="IPR006115">
    <property type="entry name" value="6PGDH_NADP-bd"/>
</dbReference>
<keyword evidence="11" id="KW-1185">Reference proteome</keyword>
<dbReference type="PANTHER" id="PTHR43580:SF2">
    <property type="entry name" value="CYTOKINE-LIKE NUCLEAR FACTOR N-PAC"/>
    <property type="match status" value="1"/>
</dbReference>
<reference evidence="10 11" key="1">
    <citation type="submission" date="2020-02" db="EMBL/GenBank/DDBJ databases">
        <authorList>
            <person name="Ferguson B K."/>
        </authorList>
    </citation>
    <scope>NUCLEOTIDE SEQUENCE [LARGE SCALE GENOMIC DNA]</scope>
</reference>
<dbReference type="Gene3D" id="1.10.1040.10">
    <property type="entry name" value="N-(1-d-carboxylethyl)-l-norvaline Dehydrogenase, domain 2"/>
    <property type="match status" value="1"/>
</dbReference>
<feature type="compositionally biased region" description="Low complexity" evidence="8">
    <location>
        <begin position="727"/>
        <end position="741"/>
    </location>
</feature>
<accession>A0A6H5I494</accession>
<feature type="compositionally biased region" description="Low complexity" evidence="8">
    <location>
        <begin position="792"/>
        <end position="801"/>
    </location>
</feature>
<dbReference type="SUPFAM" id="SSF48179">
    <property type="entry name" value="6-phosphogluconate dehydrogenase C-terminal domain-like"/>
    <property type="match status" value="1"/>
</dbReference>
<comment type="similarity">
    <text evidence="2">Belongs to the HIBADH-related family. NP60 subfamily.</text>
</comment>
<protein>
    <recommendedName>
        <fullName evidence="5">Cytokine-like nuclear factor N-PAC</fullName>
    </recommendedName>
    <alternativeName>
        <fullName evidence="4">Glyoxylate reductase 1 homolog</fullName>
    </alternativeName>
    <alternativeName>
        <fullName evidence="7">Nuclear protein NP60 homolog</fullName>
    </alternativeName>
    <alternativeName>
        <fullName evidence="6">Putative oxidoreductase GLYR1 homolog</fullName>
    </alternativeName>
</protein>
<dbReference type="InterPro" id="IPR036291">
    <property type="entry name" value="NAD(P)-bd_dom_sf"/>
</dbReference>
<sequence length="865" mass="95103">MSTETMTYKLGDLVWAKMKGYSPWPGRVSNPIKDMKKPATTKKIPIYCIYFFGTNNYGWIDEANIKPYQEHKDQCKQMCKTANFKEACDTIENFISGGEETPPLDVATVSQALKDKNIQASDLKFGFLGLGIMGSGIVKNLLNSGHKVVIWNRSQEKCNDFVEAGAEKGLTPADVVAMSDITFSCVADPQAAKEMVFGNCGVLSEITADKGYVEMTSIDAETSADICEAIMAKGARYLEAQVQGSKPQAEEGNLVILGAGDRQLFDDCNSCFQAMGKNAIYLGEVGNASKMNLVLQTMTGICLVGLAESMALADRAGLQQKDVLEIMEMTSLASPLLTEKGKEPIHVTRNFKKDYLETYLSCKNSRLQGTSSSSRPRHMLRLLYGRSSESLSSSRSSCAHAASRQQLSSNVQWPTQRVKQKDKWVPRILVLATMCNYYRVECVSAGSTDKNFQILPFLQEFTRSKIDRQLSGAQSRECSKKGHMLDSSRKYPRLSCWRLSTFATTTTMCCCCSTITTSFIGQQQQHLPLRFARCTAYFFSLVLGLNPKPAGKIVPTGSHFLPYVFVERAAQRERERQARAAMSHQHIDHSRSRSANIHHSSPRNEEDCDNSLFGAPVRVNPEFQDRLTQQIQSKLGNHSLVKHLLTDSGKGLIGIDGGQANRGGLSKSSAVQPGGALNPNEFKKPGGPRPPSSSSGQAPPSSRSSSSSAHKSGYPPPSSRLGGNFPSQQQQQQQQQQQSSQKPTSHSSDHNKFAPSSRGSHAFNAPNYDNAQNSSSSSSSSNRMREVNPQKSSSKSYSDMSRYQMPVKQENPISHEQIKHEPNKLAALHVNKLPNLTADESKNTILEFLNQCPTAPAPVDTIHLP</sequence>